<comment type="caution">
    <text evidence="1">The sequence shown here is derived from an EMBL/GenBank/DDBJ whole genome shotgun (WGS) entry which is preliminary data.</text>
</comment>
<name>A0ACB8YTM5_CICIN</name>
<reference evidence="1 2" key="2">
    <citation type="journal article" date="2022" name="Mol. Ecol. Resour.">
        <title>The genomes of chicory, endive, great burdock and yacon provide insights into Asteraceae paleo-polyploidization history and plant inulin production.</title>
        <authorList>
            <person name="Fan W."/>
            <person name="Wang S."/>
            <person name="Wang H."/>
            <person name="Wang A."/>
            <person name="Jiang F."/>
            <person name="Liu H."/>
            <person name="Zhao H."/>
            <person name="Xu D."/>
            <person name="Zhang Y."/>
        </authorList>
    </citation>
    <scope>NUCLEOTIDE SEQUENCE [LARGE SCALE GENOMIC DNA]</scope>
    <source>
        <strain evidence="2">cv. Punajuju</strain>
        <tissue evidence="1">Leaves</tissue>
    </source>
</reference>
<sequence length="194" mass="22651">MPCLCTGCHASLNEYTRWYNNNLLPYQGPPQNPLFLNEEAMVTNEIDPWLLLNPDNGQHQNFNQYEYQYPGQFNPQDMQQASLSAIVPEVTPGSYSNTVDWSRVNEFSFPPFHQGNLREETVGSNSNSASLSSERKKPIRFPPMSRQDRVLRYFEKKKTRKYEKKIKYSSRKTYAQTRPRVRGRFARTSQVDAQ</sequence>
<accession>A0ACB8YTM5</accession>
<proteinExistence type="predicted"/>
<reference evidence="2" key="1">
    <citation type="journal article" date="2022" name="Mol. Ecol. Resour.">
        <title>The genomes of chicory, endive, great burdock and yacon provide insights into Asteraceae palaeo-polyploidization history and plant inulin production.</title>
        <authorList>
            <person name="Fan W."/>
            <person name="Wang S."/>
            <person name="Wang H."/>
            <person name="Wang A."/>
            <person name="Jiang F."/>
            <person name="Liu H."/>
            <person name="Zhao H."/>
            <person name="Xu D."/>
            <person name="Zhang Y."/>
        </authorList>
    </citation>
    <scope>NUCLEOTIDE SEQUENCE [LARGE SCALE GENOMIC DNA]</scope>
    <source>
        <strain evidence="2">cv. Punajuju</strain>
    </source>
</reference>
<evidence type="ECO:0000313" key="2">
    <source>
        <dbReference type="Proteomes" id="UP001055811"/>
    </source>
</evidence>
<protein>
    <submittedName>
        <fullName evidence="1">Uncharacterized protein</fullName>
    </submittedName>
</protein>
<dbReference type="EMBL" id="CM042017">
    <property type="protein sequence ID" value="KAI3688835.1"/>
    <property type="molecule type" value="Genomic_DNA"/>
</dbReference>
<keyword evidence="2" id="KW-1185">Reference proteome</keyword>
<organism evidence="1 2">
    <name type="scientific">Cichorium intybus</name>
    <name type="common">Chicory</name>
    <dbReference type="NCBI Taxonomy" id="13427"/>
    <lineage>
        <taxon>Eukaryota</taxon>
        <taxon>Viridiplantae</taxon>
        <taxon>Streptophyta</taxon>
        <taxon>Embryophyta</taxon>
        <taxon>Tracheophyta</taxon>
        <taxon>Spermatophyta</taxon>
        <taxon>Magnoliopsida</taxon>
        <taxon>eudicotyledons</taxon>
        <taxon>Gunneridae</taxon>
        <taxon>Pentapetalae</taxon>
        <taxon>asterids</taxon>
        <taxon>campanulids</taxon>
        <taxon>Asterales</taxon>
        <taxon>Asteraceae</taxon>
        <taxon>Cichorioideae</taxon>
        <taxon>Cichorieae</taxon>
        <taxon>Cichoriinae</taxon>
        <taxon>Cichorium</taxon>
    </lineage>
</organism>
<dbReference type="Proteomes" id="UP001055811">
    <property type="component" value="Linkage Group LG09"/>
</dbReference>
<evidence type="ECO:0000313" key="1">
    <source>
        <dbReference type="EMBL" id="KAI3688835.1"/>
    </source>
</evidence>
<gene>
    <name evidence="1" type="ORF">L2E82_46704</name>
</gene>